<evidence type="ECO:0000256" key="1">
    <source>
        <dbReference type="SAM" id="MobiDB-lite"/>
    </source>
</evidence>
<evidence type="ECO:0000313" key="4">
    <source>
        <dbReference type="Proteomes" id="UP001141327"/>
    </source>
</evidence>
<evidence type="ECO:0000256" key="2">
    <source>
        <dbReference type="SAM" id="SignalP"/>
    </source>
</evidence>
<comment type="caution">
    <text evidence="3">The sequence shown here is derived from an EMBL/GenBank/DDBJ whole genome shotgun (WGS) entry which is preliminary data.</text>
</comment>
<proteinExistence type="predicted"/>
<keyword evidence="4" id="KW-1185">Reference proteome</keyword>
<sequence length="99" mass="10418">MWPMLTSFWCLPLSSPSPFPTGAAFPQLLQNKPSFRMQFLRGPGTGTPPGGASPPLQKLDSASSSASGAAPPPPPHREGGLVITAIGMKLSQRDFDDDL</sequence>
<reference evidence="3" key="1">
    <citation type="journal article" date="2022" name="bioRxiv">
        <title>Genomics of Preaxostyla Flagellates Illuminates Evolutionary Transitions and the Path Towards Mitochondrial Loss.</title>
        <authorList>
            <person name="Novak L.V.F."/>
            <person name="Treitli S.C."/>
            <person name="Pyrih J."/>
            <person name="Halakuc P."/>
            <person name="Pipaliya S.V."/>
            <person name="Vacek V."/>
            <person name="Brzon O."/>
            <person name="Soukal P."/>
            <person name="Eme L."/>
            <person name="Dacks J.B."/>
            <person name="Karnkowska A."/>
            <person name="Elias M."/>
            <person name="Hampl V."/>
        </authorList>
    </citation>
    <scope>NUCLEOTIDE SEQUENCE</scope>
    <source>
        <strain evidence="3">RCP-MX</strain>
    </source>
</reference>
<feature type="region of interest" description="Disordered" evidence="1">
    <location>
        <begin position="39"/>
        <end position="80"/>
    </location>
</feature>
<evidence type="ECO:0000313" key="3">
    <source>
        <dbReference type="EMBL" id="KAJ4459966.1"/>
    </source>
</evidence>
<keyword evidence="2" id="KW-0732">Signal</keyword>
<accession>A0ABQ8UNC6</accession>
<name>A0ABQ8UNC6_9EUKA</name>
<protein>
    <submittedName>
        <fullName evidence="3">Uncharacterized protein</fullName>
    </submittedName>
</protein>
<dbReference type="Proteomes" id="UP001141327">
    <property type="component" value="Unassembled WGS sequence"/>
</dbReference>
<dbReference type="EMBL" id="JAPMOS010000016">
    <property type="protein sequence ID" value="KAJ4459966.1"/>
    <property type="molecule type" value="Genomic_DNA"/>
</dbReference>
<feature type="signal peptide" evidence="2">
    <location>
        <begin position="1"/>
        <end position="16"/>
    </location>
</feature>
<organism evidence="3 4">
    <name type="scientific">Paratrimastix pyriformis</name>
    <dbReference type="NCBI Taxonomy" id="342808"/>
    <lineage>
        <taxon>Eukaryota</taxon>
        <taxon>Metamonada</taxon>
        <taxon>Preaxostyla</taxon>
        <taxon>Paratrimastigidae</taxon>
        <taxon>Paratrimastix</taxon>
    </lineage>
</organism>
<gene>
    <name evidence="3" type="ORF">PAPYR_4042</name>
</gene>
<feature type="chain" id="PRO_5046615415" evidence="2">
    <location>
        <begin position="17"/>
        <end position="99"/>
    </location>
</feature>